<evidence type="ECO:0000256" key="6">
    <source>
        <dbReference type="SAM" id="Phobius"/>
    </source>
</evidence>
<gene>
    <name evidence="7" type="primary">tqsA_2</name>
    <name evidence="7" type="ORF">PEV8663_03411</name>
</gene>
<keyword evidence="4 6" id="KW-1133">Transmembrane helix</keyword>
<evidence type="ECO:0000256" key="3">
    <source>
        <dbReference type="ARBA" id="ARBA00022692"/>
    </source>
</evidence>
<dbReference type="GO" id="GO:0016020">
    <property type="term" value="C:membrane"/>
    <property type="evidence" value="ECO:0007669"/>
    <property type="project" value="UniProtKB-SubCell"/>
</dbReference>
<accession>A0A238KWB8</accession>
<feature type="transmembrane region" description="Helical" evidence="6">
    <location>
        <begin position="78"/>
        <end position="98"/>
    </location>
</feature>
<proteinExistence type="inferred from homology"/>
<comment type="similarity">
    <text evidence="2">Belongs to the autoinducer-2 exporter (AI-2E) (TC 2.A.86) family.</text>
</comment>
<evidence type="ECO:0000256" key="4">
    <source>
        <dbReference type="ARBA" id="ARBA00022989"/>
    </source>
</evidence>
<feature type="transmembrane region" description="Helical" evidence="6">
    <location>
        <begin position="272"/>
        <end position="293"/>
    </location>
</feature>
<evidence type="ECO:0000313" key="8">
    <source>
        <dbReference type="Proteomes" id="UP000220836"/>
    </source>
</evidence>
<name>A0A238KWB8_9RHOB</name>
<feature type="transmembrane region" description="Helical" evidence="6">
    <location>
        <begin position="305"/>
        <end position="328"/>
    </location>
</feature>
<evidence type="ECO:0000256" key="2">
    <source>
        <dbReference type="ARBA" id="ARBA00009773"/>
    </source>
</evidence>
<sequence>MTQPPIVHEPQRRRLMTPSVVGGSLFVFLLVASLYFARGILMPIVVAILFSVLLARAADWLGTLPITGRFPRGLRRALVLALLAAACLVLGLYLAGMFDRIVQVLPTYEKNLEALVTQVAGQFGLAEYPVWPNVWAKISDSLDLQSVMLKTFSSVGSVGGTLFLISMYSAFLLSEFETFPRKIARAFKGSEQSLRAVEIISTINGRIADYLLVKTLINIILAVISYGVLRLFNIDFALFWAVLIGVLNYIPYLGSWIAVLFPVLISLGQLGAFSVTLLLAASMTAVQVAIGNFMEPWLVGRRVNISPFVVLVSLVAWTSLWGLVGAILAVPLTSAIAIICAAFPGTFPIAVFLSGDIDIPNIQAEPLKEVSE</sequence>
<feature type="transmembrane region" description="Helical" evidence="6">
    <location>
        <begin position="152"/>
        <end position="173"/>
    </location>
</feature>
<dbReference type="Proteomes" id="UP000220836">
    <property type="component" value="Unassembled WGS sequence"/>
</dbReference>
<feature type="transmembrane region" description="Helical" evidence="6">
    <location>
        <begin position="211"/>
        <end position="232"/>
    </location>
</feature>
<dbReference type="GO" id="GO:0055085">
    <property type="term" value="P:transmembrane transport"/>
    <property type="evidence" value="ECO:0007669"/>
    <property type="project" value="TreeGrafter"/>
</dbReference>
<keyword evidence="5 6" id="KW-0472">Membrane</keyword>
<evidence type="ECO:0000313" key="7">
    <source>
        <dbReference type="EMBL" id="SMX46881.1"/>
    </source>
</evidence>
<dbReference type="Pfam" id="PF01594">
    <property type="entry name" value="AI-2E_transport"/>
    <property type="match status" value="1"/>
</dbReference>
<keyword evidence="8" id="KW-1185">Reference proteome</keyword>
<reference evidence="7 8" key="1">
    <citation type="submission" date="2017-05" db="EMBL/GenBank/DDBJ databases">
        <authorList>
            <person name="Song R."/>
            <person name="Chenine A.L."/>
            <person name="Ruprecht R.M."/>
        </authorList>
    </citation>
    <scope>NUCLEOTIDE SEQUENCE [LARGE SCALE GENOMIC DNA]</scope>
    <source>
        <strain evidence="7 8">CECT 8663</strain>
    </source>
</reference>
<dbReference type="RefSeq" id="WP_097805880.1">
    <property type="nucleotide sequence ID" value="NZ_FXYH01000014.1"/>
</dbReference>
<keyword evidence="3 6" id="KW-0812">Transmembrane</keyword>
<dbReference type="PANTHER" id="PTHR21716:SF64">
    <property type="entry name" value="AI-2 TRANSPORT PROTEIN TQSA"/>
    <property type="match status" value="1"/>
</dbReference>
<feature type="transmembrane region" description="Helical" evidence="6">
    <location>
        <begin position="40"/>
        <end position="58"/>
    </location>
</feature>
<feature type="transmembrane region" description="Helical" evidence="6">
    <location>
        <begin position="335"/>
        <end position="353"/>
    </location>
</feature>
<dbReference type="OrthoDB" id="9799225at2"/>
<dbReference type="EMBL" id="FXYH01000014">
    <property type="protein sequence ID" value="SMX46881.1"/>
    <property type="molecule type" value="Genomic_DNA"/>
</dbReference>
<dbReference type="AlphaFoldDB" id="A0A238KWB8"/>
<protein>
    <submittedName>
        <fullName evidence="7">AI-2 transport protein TqsA</fullName>
    </submittedName>
</protein>
<feature type="transmembrane region" description="Helical" evidence="6">
    <location>
        <begin position="238"/>
        <end position="265"/>
    </location>
</feature>
<evidence type="ECO:0000256" key="1">
    <source>
        <dbReference type="ARBA" id="ARBA00004141"/>
    </source>
</evidence>
<comment type="subcellular location">
    <subcellularLocation>
        <location evidence="1">Membrane</location>
        <topology evidence="1">Multi-pass membrane protein</topology>
    </subcellularLocation>
</comment>
<dbReference type="InterPro" id="IPR002549">
    <property type="entry name" value="AI-2E-like"/>
</dbReference>
<evidence type="ECO:0000256" key="5">
    <source>
        <dbReference type="ARBA" id="ARBA00023136"/>
    </source>
</evidence>
<organism evidence="7 8">
    <name type="scientific">Pelagimonas varians</name>
    <dbReference type="NCBI Taxonomy" id="696760"/>
    <lineage>
        <taxon>Bacteria</taxon>
        <taxon>Pseudomonadati</taxon>
        <taxon>Pseudomonadota</taxon>
        <taxon>Alphaproteobacteria</taxon>
        <taxon>Rhodobacterales</taxon>
        <taxon>Roseobacteraceae</taxon>
        <taxon>Pelagimonas</taxon>
    </lineage>
</organism>
<feature type="transmembrane region" description="Helical" evidence="6">
    <location>
        <begin position="15"/>
        <end position="34"/>
    </location>
</feature>
<dbReference type="PANTHER" id="PTHR21716">
    <property type="entry name" value="TRANSMEMBRANE PROTEIN"/>
    <property type="match status" value="1"/>
</dbReference>